<feature type="domain" description="Knr4/Smi1-like" evidence="2">
    <location>
        <begin position="30"/>
        <end position="150"/>
    </location>
</feature>
<dbReference type="Gene3D" id="3.40.1580.10">
    <property type="entry name" value="SMI1/KNR4-like"/>
    <property type="match status" value="1"/>
</dbReference>
<dbReference type="SUPFAM" id="SSF160631">
    <property type="entry name" value="SMI1/KNR4-like"/>
    <property type="match status" value="1"/>
</dbReference>
<sequence>MSRPVAESWHSIVAWLEQHLPPALEHLQPPASMGEISALRTAMDRRLPSDLIAWLLMNNGFGRRAAFGNLIPVLYTPMGIDRMLRDREMLCRIYSEWDRPAETQPAGSRSSEWLDGFLPIGDAGTDSHLLVDLRQGDLHGSVGTFDAEGGGFDGPKWFTISEMYADVADSLAHNQPALQAHAYRTHAATQSHIPTPRLDALHRRNLPPLDPRRTLSGSLRAARTRRPRRTRHHPSRWSSPRSGRTATQACQPEQPENRGRTRRPWRALERRKVAAPNSVYAIISNVLLSSRQHAAPGQPSSRPYEHACADRHHLRGLQRAPVLRQEIS</sequence>
<dbReference type="InterPro" id="IPR018958">
    <property type="entry name" value="Knr4/Smi1-like_dom"/>
</dbReference>
<proteinExistence type="predicted"/>
<protein>
    <submittedName>
        <fullName evidence="3">Cell wall assembly regulator SMI1</fullName>
    </submittedName>
</protein>
<keyword evidence="4" id="KW-1185">Reference proteome</keyword>
<dbReference type="Pfam" id="PF09346">
    <property type="entry name" value="SMI1_KNR4"/>
    <property type="match status" value="1"/>
</dbReference>
<dbReference type="RefSeq" id="WP_209697957.1">
    <property type="nucleotide sequence ID" value="NZ_BAAAVU010000017.1"/>
</dbReference>
<dbReference type="EMBL" id="JAGINT010000002">
    <property type="protein sequence ID" value="MBP2355262.1"/>
    <property type="molecule type" value="Genomic_DNA"/>
</dbReference>
<dbReference type="Proteomes" id="UP000755585">
    <property type="component" value="Unassembled WGS sequence"/>
</dbReference>
<evidence type="ECO:0000256" key="1">
    <source>
        <dbReference type="SAM" id="MobiDB-lite"/>
    </source>
</evidence>
<name>A0ABS4UUF0_9ACTN</name>
<feature type="compositionally biased region" description="Low complexity" evidence="1">
    <location>
        <begin position="236"/>
        <end position="245"/>
    </location>
</feature>
<gene>
    <name evidence="3" type="ORF">JOF29_006372</name>
</gene>
<evidence type="ECO:0000313" key="3">
    <source>
        <dbReference type="EMBL" id="MBP2355262.1"/>
    </source>
</evidence>
<evidence type="ECO:0000259" key="2">
    <source>
        <dbReference type="Pfam" id="PF09346"/>
    </source>
</evidence>
<organism evidence="3 4">
    <name type="scientific">Kribbella aluminosa</name>
    <dbReference type="NCBI Taxonomy" id="416017"/>
    <lineage>
        <taxon>Bacteria</taxon>
        <taxon>Bacillati</taxon>
        <taxon>Actinomycetota</taxon>
        <taxon>Actinomycetes</taxon>
        <taxon>Propionibacteriales</taxon>
        <taxon>Kribbellaceae</taxon>
        <taxon>Kribbella</taxon>
    </lineage>
</organism>
<evidence type="ECO:0000313" key="4">
    <source>
        <dbReference type="Proteomes" id="UP000755585"/>
    </source>
</evidence>
<comment type="caution">
    <text evidence="3">The sequence shown here is derived from an EMBL/GenBank/DDBJ whole genome shotgun (WGS) entry which is preliminary data.</text>
</comment>
<reference evidence="3 4" key="1">
    <citation type="submission" date="2021-03" db="EMBL/GenBank/DDBJ databases">
        <title>Sequencing the genomes of 1000 actinobacteria strains.</title>
        <authorList>
            <person name="Klenk H.-P."/>
        </authorList>
    </citation>
    <scope>NUCLEOTIDE SEQUENCE [LARGE SCALE GENOMIC DNA]</scope>
    <source>
        <strain evidence="3 4">DSM 18824</strain>
    </source>
</reference>
<feature type="region of interest" description="Disordered" evidence="1">
    <location>
        <begin position="187"/>
        <end position="265"/>
    </location>
</feature>
<accession>A0ABS4UUF0</accession>
<dbReference type="InterPro" id="IPR037883">
    <property type="entry name" value="Knr4/Smi1-like_sf"/>
</dbReference>
<feature type="compositionally biased region" description="Basic residues" evidence="1">
    <location>
        <begin position="222"/>
        <end position="235"/>
    </location>
</feature>